<accession>A0A6I4W7K3</accession>
<protein>
    <submittedName>
        <fullName evidence="1">Hydroxyurea phosphotransferase</fullName>
    </submittedName>
</protein>
<dbReference type="RefSeq" id="WP_161103545.1">
    <property type="nucleotide sequence ID" value="NZ_JBHLYI010000022.1"/>
</dbReference>
<dbReference type="Pfam" id="PF04655">
    <property type="entry name" value="APH_6_hur"/>
    <property type="match status" value="1"/>
</dbReference>
<reference evidence="1 2" key="1">
    <citation type="submission" date="2019-12" db="EMBL/GenBank/DDBJ databases">
        <title>Nocardia macrotermitis sp. nov. and Nocardia aurantia sp. nov., isolated from the gut of the fungus growing-termite Macrotermes natalensis.</title>
        <authorList>
            <person name="Christine B."/>
            <person name="Rene B."/>
        </authorList>
    </citation>
    <scope>NUCLEOTIDE SEQUENCE [LARGE SCALE GENOMIC DNA]</scope>
    <source>
        <strain evidence="1 2">DSM 102126</strain>
    </source>
</reference>
<organism evidence="1 2">
    <name type="scientific">Actinomadura rayongensis</name>
    <dbReference type="NCBI Taxonomy" id="1429076"/>
    <lineage>
        <taxon>Bacteria</taxon>
        <taxon>Bacillati</taxon>
        <taxon>Actinomycetota</taxon>
        <taxon>Actinomycetes</taxon>
        <taxon>Streptosporangiales</taxon>
        <taxon>Thermomonosporaceae</taxon>
        <taxon>Actinomadura</taxon>
    </lineage>
</organism>
<dbReference type="SUPFAM" id="SSF56112">
    <property type="entry name" value="Protein kinase-like (PK-like)"/>
    <property type="match status" value="1"/>
</dbReference>
<proteinExistence type="predicted"/>
<dbReference type="EMBL" id="WUTW01000002">
    <property type="protein sequence ID" value="MXQ65451.1"/>
    <property type="molecule type" value="Genomic_DNA"/>
</dbReference>
<dbReference type="Proteomes" id="UP000431901">
    <property type="component" value="Unassembled WGS sequence"/>
</dbReference>
<dbReference type="InterPro" id="IPR006748">
    <property type="entry name" value="NH2Glyco/OHUrea_AB-resist_kin"/>
</dbReference>
<evidence type="ECO:0000313" key="1">
    <source>
        <dbReference type="EMBL" id="MXQ65451.1"/>
    </source>
</evidence>
<keyword evidence="1" id="KW-0808">Transferase</keyword>
<dbReference type="GO" id="GO:0016773">
    <property type="term" value="F:phosphotransferase activity, alcohol group as acceptor"/>
    <property type="evidence" value="ECO:0007669"/>
    <property type="project" value="InterPro"/>
</dbReference>
<keyword evidence="2" id="KW-1185">Reference proteome</keyword>
<dbReference type="Gene3D" id="1.10.510.10">
    <property type="entry name" value="Transferase(Phosphotransferase) domain 1"/>
    <property type="match status" value="1"/>
</dbReference>
<dbReference type="AlphaFoldDB" id="A0A6I4W7K3"/>
<gene>
    <name evidence="1" type="ORF">GQ466_15575</name>
</gene>
<comment type="caution">
    <text evidence="1">The sequence shown here is derived from an EMBL/GenBank/DDBJ whole genome shotgun (WGS) entry which is preliminary data.</text>
</comment>
<dbReference type="GO" id="GO:0019748">
    <property type="term" value="P:secondary metabolic process"/>
    <property type="evidence" value="ECO:0007669"/>
    <property type="project" value="InterPro"/>
</dbReference>
<name>A0A6I4W7K3_9ACTN</name>
<dbReference type="OrthoDB" id="3638028at2"/>
<dbReference type="InterPro" id="IPR011009">
    <property type="entry name" value="Kinase-like_dom_sf"/>
</dbReference>
<evidence type="ECO:0000313" key="2">
    <source>
        <dbReference type="Proteomes" id="UP000431901"/>
    </source>
</evidence>
<sequence>MIHVPEELNRTQDGKWLATLPDLAATFLERWDLSQDGRSMHGQASLVLPVRRKDGTPAALKFQPADEESRGEAPALRIWDGKGAVRLIEDDPPTGTMLLERLDETRPLSSEPDDDTAVAVIADLMSRLTAIQAPPGMRTLKDIGAAMLDETPEAVANLQHEDERALVKTCAKALAEVIDEPGDRLLHWDLHYDNVLASDREPWLAIDPKPLAGDRGFDLLPALTDRWNKTNPAKTTLRRFDQLTEALDLDRPRATRWTLARVLQNALWDIEDGETKLDRDQILIAETLREHRGGDRS</sequence>